<keyword evidence="3" id="KW-1015">Disulfide bond</keyword>
<dbReference type="OMA" id="PRNTWIG"/>
<dbReference type="PROSITE" id="PS00615">
    <property type="entry name" value="C_TYPE_LECTIN_1"/>
    <property type="match status" value="1"/>
</dbReference>
<dbReference type="Gene3D" id="3.10.100.10">
    <property type="entry name" value="Mannose-Binding Protein A, subunit A"/>
    <property type="match status" value="1"/>
</dbReference>
<keyword evidence="5" id="KW-0812">Transmembrane</keyword>
<keyword evidence="5" id="KW-1133">Transmembrane helix</keyword>
<keyword evidence="7" id="KW-1185">Reference proteome</keyword>
<dbReference type="RefSeq" id="XP_007443864.1">
    <property type="nucleotide sequence ID" value="XM_007443802.2"/>
</dbReference>
<gene>
    <name evidence="8" type="primary">LOC103062429</name>
</gene>
<dbReference type="InterPro" id="IPR016186">
    <property type="entry name" value="C-type_lectin-like/link_sf"/>
</dbReference>
<evidence type="ECO:0000256" key="5">
    <source>
        <dbReference type="SAM" id="Phobius"/>
    </source>
</evidence>
<protein>
    <submittedName>
        <fullName evidence="8">C-type lectin domain family 10 member A</fullName>
    </submittedName>
</protein>
<keyword evidence="4" id="KW-0175">Coiled coil</keyword>
<keyword evidence="5" id="KW-0472">Membrane</keyword>
<dbReference type="GO" id="GO:0005576">
    <property type="term" value="C:extracellular region"/>
    <property type="evidence" value="ECO:0007669"/>
    <property type="project" value="UniProtKB-SubCell"/>
</dbReference>
<proteinExistence type="predicted"/>
<sequence>MAGFAPQNSWQQRICPGRRVILILLGLLVVVTLSIITFGFFGRKYGAALEWMEEDVKSINRTIVAELAALKQKEANNLKILLKVDQMVKNLSEEAKEVKSQFQDQVTKLQGTLQKLNCDLDDTKHNRTGPRACCPKGWRLLGHSCYWVSAAQKTWNEAREDCEGKNAHLVILASYVEVQFVFQLTKPRTAWIGLKYIGDAWKWVDGTTYTVRRIDWRPGKPNRFARFLDTAFCVTLYRDGLWSDDHCELRLNWVCEVQAKQ</sequence>
<accession>A0A9F2RD05</accession>
<dbReference type="GeneID" id="103062429"/>
<dbReference type="OrthoDB" id="6337382at2759"/>
<evidence type="ECO:0000313" key="8">
    <source>
        <dbReference type="RefSeq" id="XP_007443864.1"/>
    </source>
</evidence>
<feature type="domain" description="C-type lectin" evidence="6">
    <location>
        <begin position="141"/>
        <end position="256"/>
    </location>
</feature>
<evidence type="ECO:0000256" key="2">
    <source>
        <dbReference type="ARBA" id="ARBA00022525"/>
    </source>
</evidence>
<dbReference type="SUPFAM" id="SSF56436">
    <property type="entry name" value="C-type lectin-like"/>
    <property type="match status" value="1"/>
</dbReference>
<dbReference type="Proteomes" id="UP000695026">
    <property type="component" value="Unplaced"/>
</dbReference>
<dbReference type="AlphaFoldDB" id="A0A9F2RD05"/>
<evidence type="ECO:0000256" key="3">
    <source>
        <dbReference type="ARBA" id="ARBA00023157"/>
    </source>
</evidence>
<name>A0A9F2RD05_PYTBI</name>
<dbReference type="InterPro" id="IPR016187">
    <property type="entry name" value="CTDL_fold"/>
</dbReference>
<evidence type="ECO:0000256" key="1">
    <source>
        <dbReference type="ARBA" id="ARBA00004613"/>
    </source>
</evidence>
<dbReference type="SMART" id="SM00034">
    <property type="entry name" value="CLECT"/>
    <property type="match status" value="1"/>
</dbReference>
<dbReference type="InterPro" id="IPR050111">
    <property type="entry name" value="C-type_lectin/snaclec_domain"/>
</dbReference>
<evidence type="ECO:0000259" key="6">
    <source>
        <dbReference type="PROSITE" id="PS50041"/>
    </source>
</evidence>
<organism evidence="7 8">
    <name type="scientific">Python bivittatus</name>
    <name type="common">Burmese python</name>
    <name type="synonym">Python molurus bivittatus</name>
    <dbReference type="NCBI Taxonomy" id="176946"/>
    <lineage>
        <taxon>Eukaryota</taxon>
        <taxon>Metazoa</taxon>
        <taxon>Chordata</taxon>
        <taxon>Craniata</taxon>
        <taxon>Vertebrata</taxon>
        <taxon>Euteleostomi</taxon>
        <taxon>Lepidosauria</taxon>
        <taxon>Squamata</taxon>
        <taxon>Bifurcata</taxon>
        <taxon>Unidentata</taxon>
        <taxon>Episquamata</taxon>
        <taxon>Toxicofera</taxon>
        <taxon>Serpentes</taxon>
        <taxon>Henophidia</taxon>
        <taxon>Pythonidae</taxon>
        <taxon>Python</taxon>
    </lineage>
</organism>
<dbReference type="InterPro" id="IPR001304">
    <property type="entry name" value="C-type_lectin-like"/>
</dbReference>
<feature type="coiled-coil region" evidence="4">
    <location>
        <begin position="81"/>
        <end position="126"/>
    </location>
</feature>
<feature type="transmembrane region" description="Helical" evidence="5">
    <location>
        <begin position="20"/>
        <end position="42"/>
    </location>
</feature>
<dbReference type="PANTHER" id="PTHR22803">
    <property type="entry name" value="MANNOSE, PHOSPHOLIPASE, LECTIN RECEPTOR RELATED"/>
    <property type="match status" value="1"/>
</dbReference>
<dbReference type="PROSITE" id="PS50041">
    <property type="entry name" value="C_TYPE_LECTIN_2"/>
    <property type="match status" value="1"/>
</dbReference>
<evidence type="ECO:0000256" key="4">
    <source>
        <dbReference type="SAM" id="Coils"/>
    </source>
</evidence>
<dbReference type="InterPro" id="IPR018378">
    <property type="entry name" value="C-type_lectin_CS"/>
</dbReference>
<evidence type="ECO:0000313" key="7">
    <source>
        <dbReference type="Proteomes" id="UP000695026"/>
    </source>
</evidence>
<dbReference type="Pfam" id="PF03954">
    <property type="entry name" value="Lectin_N"/>
    <property type="match status" value="1"/>
</dbReference>
<reference evidence="8" key="1">
    <citation type="submission" date="2025-08" db="UniProtKB">
        <authorList>
            <consortium name="RefSeq"/>
        </authorList>
    </citation>
    <scope>IDENTIFICATION</scope>
    <source>
        <tissue evidence="8">Liver</tissue>
    </source>
</reference>
<dbReference type="KEGG" id="pbi:103062429"/>
<comment type="subcellular location">
    <subcellularLocation>
        <location evidence="1">Secreted</location>
    </subcellularLocation>
</comment>
<keyword evidence="2" id="KW-0964">Secreted</keyword>
<dbReference type="Pfam" id="PF00059">
    <property type="entry name" value="Lectin_C"/>
    <property type="match status" value="1"/>
</dbReference>